<dbReference type="Gene3D" id="2.40.50.140">
    <property type="entry name" value="Nucleic acid-binding proteins"/>
    <property type="match status" value="1"/>
</dbReference>
<evidence type="ECO:0000256" key="2">
    <source>
        <dbReference type="ARBA" id="ARBA00009761"/>
    </source>
</evidence>
<name>A0A1C3KWL4_PLAOA</name>
<dbReference type="Proteomes" id="UP000243200">
    <property type="component" value="Chromosome 12"/>
</dbReference>
<reference evidence="4 5" key="1">
    <citation type="submission" date="2016-06" db="EMBL/GenBank/DDBJ databases">
        <authorList>
            <consortium name="Pathogen Informatics"/>
        </authorList>
    </citation>
    <scope>NUCLEOTIDE SEQUENCE [LARGE SCALE GENOMIC DNA]</scope>
    <source>
        <strain evidence="4">PowCR01</strain>
    </source>
</reference>
<comment type="subcellular location">
    <subcellularLocation>
        <location evidence="1">Nucleus</location>
    </subcellularLocation>
</comment>
<dbReference type="PANTHER" id="PTHR15114:SF1">
    <property type="entry name" value="REPLICATION PROTEIN A 14 KDA SUBUNIT"/>
    <property type="match status" value="1"/>
</dbReference>
<evidence type="ECO:0000256" key="1">
    <source>
        <dbReference type="ARBA" id="ARBA00004123"/>
    </source>
</evidence>
<gene>
    <name evidence="4" type="primary">RPA3</name>
    <name evidence="4" type="ORF">POWCR01_120067400</name>
</gene>
<dbReference type="InterPro" id="IPR012340">
    <property type="entry name" value="NA-bd_OB-fold"/>
</dbReference>
<dbReference type="Pfam" id="PF08661">
    <property type="entry name" value="Rep_fac-A_3"/>
    <property type="match status" value="1"/>
</dbReference>
<comment type="similarity">
    <text evidence="2">Belongs to the replication factor A protein 3 family.</text>
</comment>
<dbReference type="GO" id="GO:0005662">
    <property type="term" value="C:DNA replication factor A complex"/>
    <property type="evidence" value="ECO:0007669"/>
    <property type="project" value="TreeGrafter"/>
</dbReference>
<keyword evidence="3" id="KW-0539">Nucleus</keyword>
<dbReference type="GO" id="GO:0006298">
    <property type="term" value="P:mismatch repair"/>
    <property type="evidence" value="ECO:0007669"/>
    <property type="project" value="TreeGrafter"/>
</dbReference>
<proteinExistence type="inferred from homology"/>
<dbReference type="EMBL" id="LT594516">
    <property type="protein sequence ID" value="SBT78513.1"/>
    <property type="molecule type" value="Genomic_DNA"/>
</dbReference>
<dbReference type="VEuPathDB" id="PlasmoDB:POWCR01_120067400"/>
<dbReference type="GO" id="GO:0003697">
    <property type="term" value="F:single-stranded DNA binding"/>
    <property type="evidence" value="ECO:0007669"/>
    <property type="project" value="TreeGrafter"/>
</dbReference>
<dbReference type="OrthoDB" id="188186at2759"/>
<dbReference type="GO" id="GO:0035861">
    <property type="term" value="C:site of double-strand break"/>
    <property type="evidence" value="ECO:0007669"/>
    <property type="project" value="TreeGrafter"/>
</dbReference>
<dbReference type="InterPro" id="IPR013970">
    <property type="entry name" value="Rfa2"/>
</dbReference>
<accession>A0A1C3KWL4</accession>
<dbReference type="SUPFAM" id="SSF50249">
    <property type="entry name" value="Nucleic acid-binding proteins"/>
    <property type="match status" value="1"/>
</dbReference>
<dbReference type="AlphaFoldDB" id="A0A1C3KWL4"/>
<evidence type="ECO:0000256" key="3">
    <source>
        <dbReference type="ARBA" id="ARBA00023242"/>
    </source>
</evidence>
<dbReference type="GO" id="GO:0006284">
    <property type="term" value="P:base-excision repair"/>
    <property type="evidence" value="ECO:0007669"/>
    <property type="project" value="TreeGrafter"/>
</dbReference>
<evidence type="ECO:0000313" key="5">
    <source>
        <dbReference type="Proteomes" id="UP000243200"/>
    </source>
</evidence>
<organism evidence="4 5">
    <name type="scientific">Plasmodium ovale</name>
    <name type="common">malaria parasite P. ovale</name>
    <dbReference type="NCBI Taxonomy" id="36330"/>
    <lineage>
        <taxon>Eukaryota</taxon>
        <taxon>Sar</taxon>
        <taxon>Alveolata</taxon>
        <taxon>Apicomplexa</taxon>
        <taxon>Aconoidasida</taxon>
        <taxon>Haemosporida</taxon>
        <taxon>Plasmodiidae</taxon>
        <taxon>Plasmodium</taxon>
        <taxon>Plasmodium (Plasmodium)</taxon>
    </lineage>
</organism>
<dbReference type="PANTHER" id="PTHR15114">
    <property type="entry name" value="REPLICATION PROTEIN A3"/>
    <property type="match status" value="1"/>
</dbReference>
<evidence type="ECO:0000313" key="4">
    <source>
        <dbReference type="EMBL" id="SBT78513.1"/>
    </source>
</evidence>
<dbReference type="GO" id="GO:0006260">
    <property type="term" value="P:DNA replication"/>
    <property type="evidence" value="ECO:0007669"/>
    <property type="project" value="InterPro"/>
</dbReference>
<dbReference type="GO" id="GO:0003684">
    <property type="term" value="F:damaged DNA binding"/>
    <property type="evidence" value="ECO:0007669"/>
    <property type="project" value="TreeGrafter"/>
</dbReference>
<dbReference type="VEuPathDB" id="PlasmoDB:PocGH01_12072700"/>
<dbReference type="GO" id="GO:0000724">
    <property type="term" value="P:double-strand break repair via homologous recombination"/>
    <property type="evidence" value="ECO:0007669"/>
    <property type="project" value="TreeGrafter"/>
</dbReference>
<dbReference type="GO" id="GO:0006289">
    <property type="term" value="P:nucleotide-excision repair"/>
    <property type="evidence" value="ECO:0007669"/>
    <property type="project" value="TreeGrafter"/>
</dbReference>
<sequence>MEQFIAPRVNKKYLNKFYNKNVRIVGKVLKKEGSELTLLTCDNEEVKCFLNEDQMDNTLEQYVEVLGKVNEDDTLSDIVYVQNGGNSLSKNIERRVNCEDMHFSFSYVRLYPYIQTYTVLRVSF</sequence>
<protein>
    <submittedName>
        <fullName evidence="4">Replication factor A protein 3, putative</fullName>
    </submittedName>
</protein>